<evidence type="ECO:0000313" key="3">
    <source>
        <dbReference type="Proteomes" id="UP000824782"/>
    </source>
</evidence>
<dbReference type="AlphaFoldDB" id="A0AAV7CJM4"/>
<name>A0AAV7CJM4_ENGPU</name>
<comment type="caution">
    <text evidence="2">The sequence shown here is derived from an EMBL/GenBank/DDBJ whole genome shotgun (WGS) entry which is preliminary data.</text>
</comment>
<dbReference type="EMBL" id="WNYA01000002">
    <property type="protein sequence ID" value="KAG8585011.1"/>
    <property type="molecule type" value="Genomic_DNA"/>
</dbReference>
<protein>
    <recommendedName>
        <fullName evidence="4">DASH complex subunit DAD2</fullName>
    </recommendedName>
</protein>
<reference evidence="2" key="1">
    <citation type="thesis" date="2020" institute="ProQuest LLC" country="789 East Eisenhower Parkway, Ann Arbor, MI, USA">
        <title>Comparative Genomics and Chromosome Evolution.</title>
        <authorList>
            <person name="Mudd A.B."/>
        </authorList>
    </citation>
    <scope>NUCLEOTIDE SEQUENCE</scope>
    <source>
        <strain evidence="2">237g6f4</strain>
        <tissue evidence="2">Blood</tissue>
    </source>
</reference>
<feature type="region of interest" description="Disordered" evidence="1">
    <location>
        <begin position="1"/>
        <end position="25"/>
    </location>
</feature>
<gene>
    <name evidence="2" type="ORF">GDO81_004863</name>
</gene>
<evidence type="ECO:0008006" key="4">
    <source>
        <dbReference type="Google" id="ProtNLM"/>
    </source>
</evidence>
<keyword evidence="3" id="KW-1185">Reference proteome</keyword>
<dbReference type="Proteomes" id="UP000824782">
    <property type="component" value="Unassembled WGS sequence"/>
</dbReference>
<organism evidence="2 3">
    <name type="scientific">Engystomops pustulosus</name>
    <name type="common">Tungara frog</name>
    <name type="synonym">Physalaemus pustulosus</name>
    <dbReference type="NCBI Taxonomy" id="76066"/>
    <lineage>
        <taxon>Eukaryota</taxon>
        <taxon>Metazoa</taxon>
        <taxon>Chordata</taxon>
        <taxon>Craniata</taxon>
        <taxon>Vertebrata</taxon>
        <taxon>Euteleostomi</taxon>
        <taxon>Amphibia</taxon>
        <taxon>Batrachia</taxon>
        <taxon>Anura</taxon>
        <taxon>Neobatrachia</taxon>
        <taxon>Hyloidea</taxon>
        <taxon>Leptodactylidae</taxon>
        <taxon>Leiuperinae</taxon>
        <taxon>Engystomops</taxon>
    </lineage>
</organism>
<evidence type="ECO:0000313" key="2">
    <source>
        <dbReference type="EMBL" id="KAG8585011.1"/>
    </source>
</evidence>
<accession>A0AAV7CJM4</accession>
<evidence type="ECO:0000256" key="1">
    <source>
        <dbReference type="SAM" id="MobiDB-lite"/>
    </source>
</evidence>
<proteinExistence type="predicted"/>
<sequence>MSAGRKKNIPRTPSQSEQKETSVESVQLQQELETLRQVHSSIAALNQMTLTLQKTLESVAKNNGDMKNLNEGWKIFFGQR</sequence>